<evidence type="ECO:0000313" key="3">
    <source>
        <dbReference type="EMBL" id="KAK4882506.1"/>
    </source>
</evidence>
<accession>A0AAN7PHK3</accession>
<sequence length="189" mass="21238">MFLVILCCLRLTPLIPLENFTPSNINHRVNTPISRCSTLITTINGQCQGCNKTEVLLAEVIKNQEIMKNSINNLIHLQMNNGHYNNVLIGNTSTLKACITKEELENFDSSLEEKDYMMKMVGVLHLIGGKDVADTTRKILISVRKNAICTPATQQAIENSIKPWFRNAADRAGGRNKRTKKENNEVLNQ</sequence>
<evidence type="ECO:0000256" key="2">
    <source>
        <dbReference type="SAM" id="SignalP"/>
    </source>
</evidence>
<proteinExistence type="predicted"/>
<organism evidence="3 4">
    <name type="scientific">Aquatica leii</name>
    <dbReference type="NCBI Taxonomy" id="1421715"/>
    <lineage>
        <taxon>Eukaryota</taxon>
        <taxon>Metazoa</taxon>
        <taxon>Ecdysozoa</taxon>
        <taxon>Arthropoda</taxon>
        <taxon>Hexapoda</taxon>
        <taxon>Insecta</taxon>
        <taxon>Pterygota</taxon>
        <taxon>Neoptera</taxon>
        <taxon>Endopterygota</taxon>
        <taxon>Coleoptera</taxon>
        <taxon>Polyphaga</taxon>
        <taxon>Elateriformia</taxon>
        <taxon>Elateroidea</taxon>
        <taxon>Lampyridae</taxon>
        <taxon>Luciolinae</taxon>
        <taxon>Aquatica</taxon>
    </lineage>
</organism>
<feature type="signal peptide" evidence="2">
    <location>
        <begin position="1"/>
        <end position="16"/>
    </location>
</feature>
<dbReference type="EMBL" id="JARPUR010000002">
    <property type="protein sequence ID" value="KAK4882506.1"/>
    <property type="molecule type" value="Genomic_DNA"/>
</dbReference>
<feature type="chain" id="PRO_5042900666" evidence="2">
    <location>
        <begin position="17"/>
        <end position="189"/>
    </location>
</feature>
<keyword evidence="4" id="KW-1185">Reference proteome</keyword>
<protein>
    <submittedName>
        <fullName evidence="3">Uncharacterized protein</fullName>
    </submittedName>
</protein>
<dbReference type="Proteomes" id="UP001353858">
    <property type="component" value="Unassembled WGS sequence"/>
</dbReference>
<reference evidence="4" key="1">
    <citation type="submission" date="2023-01" db="EMBL/GenBank/DDBJ databases">
        <title>Key to firefly adult light organ development and bioluminescence: homeobox transcription factors regulate luciferase expression and transportation to peroxisome.</title>
        <authorList>
            <person name="Fu X."/>
        </authorList>
    </citation>
    <scope>NUCLEOTIDE SEQUENCE [LARGE SCALE GENOMIC DNA]</scope>
</reference>
<name>A0AAN7PHK3_9COLE</name>
<keyword evidence="2" id="KW-0732">Signal</keyword>
<feature type="region of interest" description="Disordered" evidence="1">
    <location>
        <begin position="170"/>
        <end position="189"/>
    </location>
</feature>
<evidence type="ECO:0000313" key="4">
    <source>
        <dbReference type="Proteomes" id="UP001353858"/>
    </source>
</evidence>
<comment type="caution">
    <text evidence="3">The sequence shown here is derived from an EMBL/GenBank/DDBJ whole genome shotgun (WGS) entry which is preliminary data.</text>
</comment>
<evidence type="ECO:0000256" key="1">
    <source>
        <dbReference type="SAM" id="MobiDB-lite"/>
    </source>
</evidence>
<gene>
    <name evidence="3" type="ORF">RN001_005825</name>
</gene>
<dbReference type="AlphaFoldDB" id="A0AAN7PHK3"/>